<accession>A0A645EQ67</accession>
<sequence length="71" mass="8047">MLFIRLCVRETKADQRDDGTTGIRKVVKRIRSDADATGQRSRQYLADEKQNVKSYANRAAKHAIANSHCGR</sequence>
<name>A0A645EQ67_9ZZZZ</name>
<proteinExistence type="predicted"/>
<protein>
    <submittedName>
        <fullName evidence="1">Uncharacterized protein</fullName>
    </submittedName>
</protein>
<dbReference type="EMBL" id="VSSQ01049507">
    <property type="protein sequence ID" value="MPN03586.1"/>
    <property type="molecule type" value="Genomic_DNA"/>
</dbReference>
<organism evidence="1">
    <name type="scientific">bioreactor metagenome</name>
    <dbReference type="NCBI Taxonomy" id="1076179"/>
    <lineage>
        <taxon>unclassified sequences</taxon>
        <taxon>metagenomes</taxon>
        <taxon>ecological metagenomes</taxon>
    </lineage>
</organism>
<comment type="caution">
    <text evidence="1">The sequence shown here is derived from an EMBL/GenBank/DDBJ whole genome shotgun (WGS) entry which is preliminary data.</text>
</comment>
<evidence type="ECO:0000313" key="1">
    <source>
        <dbReference type="EMBL" id="MPN03586.1"/>
    </source>
</evidence>
<dbReference type="AlphaFoldDB" id="A0A645EQ67"/>
<reference evidence="1" key="1">
    <citation type="submission" date="2019-08" db="EMBL/GenBank/DDBJ databases">
        <authorList>
            <person name="Kucharzyk K."/>
            <person name="Murdoch R.W."/>
            <person name="Higgins S."/>
            <person name="Loffler F."/>
        </authorList>
    </citation>
    <scope>NUCLEOTIDE SEQUENCE</scope>
</reference>
<gene>
    <name evidence="1" type="ORF">SDC9_150817</name>
</gene>